<name>A0A931B143_9ACTN</name>
<dbReference type="Proteomes" id="UP000657385">
    <property type="component" value="Unassembled WGS sequence"/>
</dbReference>
<dbReference type="EMBL" id="JADPRT010000001">
    <property type="protein sequence ID" value="MBF9066762.1"/>
    <property type="molecule type" value="Genomic_DNA"/>
</dbReference>
<evidence type="ECO:0000313" key="1">
    <source>
        <dbReference type="EMBL" id="MBF9066762.1"/>
    </source>
</evidence>
<dbReference type="RefSeq" id="WP_196191948.1">
    <property type="nucleotide sequence ID" value="NZ_JADPRT010000001.1"/>
</dbReference>
<dbReference type="AlphaFoldDB" id="A0A931B143"/>
<evidence type="ECO:0000313" key="2">
    <source>
        <dbReference type="Proteomes" id="UP000657385"/>
    </source>
</evidence>
<protein>
    <submittedName>
        <fullName evidence="1">Uncharacterized protein</fullName>
    </submittedName>
</protein>
<accession>A0A931B143</accession>
<proteinExistence type="predicted"/>
<keyword evidence="2" id="KW-1185">Reference proteome</keyword>
<sequence>MPSFTIDLNSATVLVAVAPTATATLKNWKTGEQVRLDADTDAEQRVIREPGTGRVARRALVLWQIGEGRRKPRAAGLV</sequence>
<gene>
    <name evidence="1" type="ORF">I2501_01755</name>
</gene>
<reference evidence="1" key="1">
    <citation type="submission" date="2020-11" db="EMBL/GenBank/DDBJ databases">
        <title>Isolation and identification of active actinomycetes.</title>
        <authorList>
            <person name="Yu B."/>
        </authorList>
    </citation>
    <scope>NUCLEOTIDE SEQUENCE</scope>
    <source>
        <strain evidence="1">NEAU-YB345</strain>
    </source>
</reference>
<comment type="caution">
    <text evidence="1">The sequence shown here is derived from an EMBL/GenBank/DDBJ whole genome shotgun (WGS) entry which is preliminary data.</text>
</comment>
<organism evidence="1 2">
    <name type="scientific">Streptacidiphilus fuscans</name>
    <dbReference type="NCBI Taxonomy" id="2789292"/>
    <lineage>
        <taxon>Bacteria</taxon>
        <taxon>Bacillati</taxon>
        <taxon>Actinomycetota</taxon>
        <taxon>Actinomycetes</taxon>
        <taxon>Kitasatosporales</taxon>
        <taxon>Streptomycetaceae</taxon>
        <taxon>Streptacidiphilus</taxon>
    </lineage>
</organism>